<feature type="non-terminal residue" evidence="1">
    <location>
        <position position="1"/>
    </location>
</feature>
<organism evidence="1 2">
    <name type="scientific">Pseudomonas aeruginosa</name>
    <dbReference type="NCBI Taxonomy" id="287"/>
    <lineage>
        <taxon>Bacteria</taxon>
        <taxon>Pseudomonadati</taxon>
        <taxon>Pseudomonadota</taxon>
        <taxon>Gammaproteobacteria</taxon>
        <taxon>Pseudomonadales</taxon>
        <taxon>Pseudomonadaceae</taxon>
        <taxon>Pseudomonas</taxon>
    </lineage>
</organism>
<gene>
    <name evidence="1" type="ORF">DT376_21745</name>
</gene>
<reference evidence="1 2" key="1">
    <citation type="submission" date="2018-07" db="EMBL/GenBank/DDBJ databases">
        <title>Mechanisms of high-level aminoglycoside resistance among Gram-negative pathogens in Brazil.</title>
        <authorList>
            <person name="Ballaben A.S."/>
            <person name="Darini A.L.C."/>
            <person name="Doi Y."/>
        </authorList>
    </citation>
    <scope>NUCLEOTIDE SEQUENCE [LARGE SCALE GENOMIC DNA]</scope>
    <source>
        <strain evidence="1 2">B2-305</strain>
    </source>
</reference>
<dbReference type="EMBL" id="QORE01000814">
    <property type="protein sequence ID" value="RCI72804.1"/>
    <property type="molecule type" value="Genomic_DNA"/>
</dbReference>
<evidence type="ECO:0000313" key="2">
    <source>
        <dbReference type="Proteomes" id="UP000253594"/>
    </source>
</evidence>
<proteinExistence type="predicted"/>
<dbReference type="AlphaFoldDB" id="A0A367M5X2"/>
<protein>
    <submittedName>
        <fullName evidence="1">Uncharacterized protein</fullName>
    </submittedName>
</protein>
<comment type="caution">
    <text evidence="1">The sequence shown here is derived from an EMBL/GenBank/DDBJ whole genome shotgun (WGS) entry which is preliminary data.</text>
</comment>
<dbReference type="Proteomes" id="UP000253594">
    <property type="component" value="Unassembled WGS sequence"/>
</dbReference>
<sequence length="61" mass="7217">AQISEAIHPNYDEAVDLWESLSEGQTQWFIKKYPEVKLVTKSWEVHEGMDFADRVFFQTLK</sequence>
<name>A0A367M5X2_PSEAI</name>
<accession>A0A367M5X2</accession>
<evidence type="ECO:0000313" key="1">
    <source>
        <dbReference type="EMBL" id="RCI72804.1"/>
    </source>
</evidence>